<dbReference type="Gene3D" id="1.20.1600.10">
    <property type="entry name" value="Outer membrane efflux proteins (OEP)"/>
    <property type="match status" value="1"/>
</dbReference>
<dbReference type="GO" id="GO:1990281">
    <property type="term" value="C:efflux pump complex"/>
    <property type="evidence" value="ECO:0007669"/>
    <property type="project" value="TreeGrafter"/>
</dbReference>
<protein>
    <recommendedName>
        <fullName evidence="10">TolC family protein</fullName>
    </recommendedName>
</protein>
<dbReference type="GO" id="GO:0015562">
    <property type="term" value="F:efflux transmembrane transporter activity"/>
    <property type="evidence" value="ECO:0007669"/>
    <property type="project" value="InterPro"/>
</dbReference>
<sequence length="369" mass="43075">ENDCKTEKEHALSYVETLLKKPPLNINDLIEDVLKRNPDLRATKRRIEANALVVPRVQILDDPQFEAMRHDSPLRSNSEFFSKMRYELSQVFPFPGKLRLKGKIAEQMLKFAQNEEITTMRELVLQTKRLYYQLYLNYAALRINKQNQDIISRFIEDTLALYKTGEEKYDEVLKAQVELQLLKKELLNLLSDHDFIVSMINAVLDYPQDNIIGKPQGFFTQNVNYKHQELVPIAMRNRSELKGIKSLISEQCFKAKLAKRNYFPDFKVLGRYESKLGSKDAAWGAAVSINIPLWIQQKQKREMREAMKNASAFQNDLEAFEAKIRGRIRDLLSKIESTLLIFLILFIITFFAMALQICLVTAIYYFFIL</sequence>
<feature type="transmembrane region" description="Helical" evidence="8">
    <location>
        <begin position="339"/>
        <end position="367"/>
    </location>
</feature>
<evidence type="ECO:0000256" key="2">
    <source>
        <dbReference type="ARBA" id="ARBA00022448"/>
    </source>
</evidence>
<feature type="non-terminal residue" evidence="9">
    <location>
        <position position="1"/>
    </location>
</feature>
<dbReference type="EMBL" id="LAZR01055839">
    <property type="protein sequence ID" value="KKK75490.1"/>
    <property type="molecule type" value="Genomic_DNA"/>
</dbReference>
<dbReference type="Pfam" id="PF02321">
    <property type="entry name" value="OEP"/>
    <property type="match status" value="1"/>
</dbReference>
<keyword evidence="6" id="KW-0998">Cell outer membrane</keyword>
<evidence type="ECO:0000256" key="3">
    <source>
        <dbReference type="ARBA" id="ARBA00022452"/>
    </source>
</evidence>
<dbReference type="InterPro" id="IPR051906">
    <property type="entry name" value="TolC-like"/>
</dbReference>
<dbReference type="PANTHER" id="PTHR30026">
    <property type="entry name" value="OUTER MEMBRANE PROTEIN TOLC"/>
    <property type="match status" value="1"/>
</dbReference>
<dbReference type="InterPro" id="IPR003423">
    <property type="entry name" value="OMP_efflux"/>
</dbReference>
<keyword evidence="7" id="KW-0175">Coiled coil</keyword>
<feature type="coiled-coil region" evidence="7">
    <location>
        <begin position="296"/>
        <end position="323"/>
    </location>
</feature>
<comment type="caution">
    <text evidence="9">The sequence shown here is derived from an EMBL/GenBank/DDBJ whole genome shotgun (WGS) entry which is preliminary data.</text>
</comment>
<dbReference type="PANTHER" id="PTHR30026:SF20">
    <property type="entry name" value="OUTER MEMBRANE PROTEIN TOLC"/>
    <property type="match status" value="1"/>
</dbReference>
<keyword evidence="4 8" id="KW-0812">Transmembrane</keyword>
<dbReference type="AlphaFoldDB" id="A0A0F8YP39"/>
<dbReference type="SUPFAM" id="SSF56954">
    <property type="entry name" value="Outer membrane efflux proteins (OEP)"/>
    <property type="match status" value="1"/>
</dbReference>
<evidence type="ECO:0000256" key="8">
    <source>
        <dbReference type="SAM" id="Phobius"/>
    </source>
</evidence>
<evidence type="ECO:0000256" key="4">
    <source>
        <dbReference type="ARBA" id="ARBA00022692"/>
    </source>
</evidence>
<evidence type="ECO:0000256" key="6">
    <source>
        <dbReference type="ARBA" id="ARBA00023237"/>
    </source>
</evidence>
<name>A0A0F8YP39_9ZZZZ</name>
<comment type="subcellular location">
    <subcellularLocation>
        <location evidence="1">Cell outer membrane</location>
    </subcellularLocation>
</comment>
<keyword evidence="2" id="KW-0813">Transport</keyword>
<evidence type="ECO:0000256" key="1">
    <source>
        <dbReference type="ARBA" id="ARBA00004442"/>
    </source>
</evidence>
<evidence type="ECO:0000256" key="5">
    <source>
        <dbReference type="ARBA" id="ARBA00023136"/>
    </source>
</evidence>
<keyword evidence="5 8" id="KW-0472">Membrane</keyword>
<evidence type="ECO:0000313" key="9">
    <source>
        <dbReference type="EMBL" id="KKK75490.1"/>
    </source>
</evidence>
<proteinExistence type="predicted"/>
<keyword evidence="3" id="KW-1134">Transmembrane beta strand</keyword>
<accession>A0A0F8YP39</accession>
<organism evidence="9">
    <name type="scientific">marine sediment metagenome</name>
    <dbReference type="NCBI Taxonomy" id="412755"/>
    <lineage>
        <taxon>unclassified sequences</taxon>
        <taxon>metagenomes</taxon>
        <taxon>ecological metagenomes</taxon>
    </lineage>
</organism>
<evidence type="ECO:0008006" key="10">
    <source>
        <dbReference type="Google" id="ProtNLM"/>
    </source>
</evidence>
<dbReference type="GO" id="GO:0015288">
    <property type="term" value="F:porin activity"/>
    <property type="evidence" value="ECO:0007669"/>
    <property type="project" value="TreeGrafter"/>
</dbReference>
<dbReference type="GO" id="GO:0009279">
    <property type="term" value="C:cell outer membrane"/>
    <property type="evidence" value="ECO:0007669"/>
    <property type="project" value="UniProtKB-SubCell"/>
</dbReference>
<keyword evidence="8" id="KW-1133">Transmembrane helix</keyword>
<gene>
    <name evidence="9" type="ORF">LCGC14_2873200</name>
</gene>
<evidence type="ECO:0000256" key="7">
    <source>
        <dbReference type="SAM" id="Coils"/>
    </source>
</evidence>
<reference evidence="9" key="1">
    <citation type="journal article" date="2015" name="Nature">
        <title>Complex archaea that bridge the gap between prokaryotes and eukaryotes.</title>
        <authorList>
            <person name="Spang A."/>
            <person name="Saw J.H."/>
            <person name="Jorgensen S.L."/>
            <person name="Zaremba-Niedzwiedzka K."/>
            <person name="Martijn J."/>
            <person name="Lind A.E."/>
            <person name="van Eijk R."/>
            <person name="Schleper C."/>
            <person name="Guy L."/>
            <person name="Ettema T.J."/>
        </authorList>
    </citation>
    <scope>NUCLEOTIDE SEQUENCE</scope>
</reference>